<dbReference type="InterPro" id="IPR001764">
    <property type="entry name" value="Glyco_hydro_3_N"/>
</dbReference>
<dbReference type="EC" id="3.2.1.52" evidence="3"/>
<comment type="caution">
    <text evidence="7">The sequence shown here is derived from an EMBL/GenBank/DDBJ whole genome shotgun (WGS) entry which is preliminary data.</text>
</comment>
<dbReference type="EMBL" id="BSSQ01000008">
    <property type="protein sequence ID" value="GLX67725.1"/>
    <property type="molecule type" value="Genomic_DNA"/>
</dbReference>
<comment type="similarity">
    <text evidence="2">Belongs to the glycosyl hydrolase 3 family.</text>
</comment>
<keyword evidence="5" id="KW-0326">Glycosidase</keyword>
<dbReference type="InterPro" id="IPR050226">
    <property type="entry name" value="NagZ_Beta-hexosaminidase"/>
</dbReference>
<proteinExistence type="inferred from homology"/>
<organism evidence="7 8">
    <name type="scientific">Paenibacillus glycanilyticus</name>
    <dbReference type="NCBI Taxonomy" id="126569"/>
    <lineage>
        <taxon>Bacteria</taxon>
        <taxon>Bacillati</taxon>
        <taxon>Bacillota</taxon>
        <taxon>Bacilli</taxon>
        <taxon>Bacillales</taxon>
        <taxon>Paenibacillaceae</taxon>
        <taxon>Paenibacillus</taxon>
    </lineage>
</organism>
<feature type="domain" description="Glycoside hydrolase family 3 N-terminal" evidence="6">
    <location>
        <begin position="3"/>
        <end position="327"/>
    </location>
</feature>
<comment type="catalytic activity">
    <reaction evidence="1">
        <text>Hydrolysis of terminal non-reducing N-acetyl-D-hexosamine residues in N-acetyl-beta-D-hexosaminides.</text>
        <dbReference type="EC" id="3.2.1.52"/>
    </reaction>
</comment>
<evidence type="ECO:0000256" key="1">
    <source>
        <dbReference type="ARBA" id="ARBA00001231"/>
    </source>
</evidence>
<dbReference type="Proteomes" id="UP001157114">
    <property type="component" value="Unassembled WGS sequence"/>
</dbReference>
<dbReference type="Gene3D" id="3.40.50.1700">
    <property type="entry name" value="Glycoside hydrolase family 3 C-terminal domain"/>
    <property type="match status" value="1"/>
</dbReference>
<evidence type="ECO:0000256" key="3">
    <source>
        <dbReference type="ARBA" id="ARBA00012663"/>
    </source>
</evidence>
<dbReference type="InterPro" id="IPR017853">
    <property type="entry name" value="GH"/>
</dbReference>
<evidence type="ECO:0000256" key="5">
    <source>
        <dbReference type="ARBA" id="ARBA00023295"/>
    </source>
</evidence>
<dbReference type="Gene3D" id="3.20.20.300">
    <property type="entry name" value="Glycoside hydrolase, family 3, N-terminal domain"/>
    <property type="match status" value="1"/>
</dbReference>
<evidence type="ECO:0000313" key="8">
    <source>
        <dbReference type="Proteomes" id="UP001157114"/>
    </source>
</evidence>
<dbReference type="Pfam" id="PF00933">
    <property type="entry name" value="Glyco_hydro_3"/>
    <property type="match status" value="1"/>
</dbReference>
<dbReference type="InterPro" id="IPR036962">
    <property type="entry name" value="Glyco_hydro_3_N_sf"/>
</dbReference>
<evidence type="ECO:0000313" key="7">
    <source>
        <dbReference type="EMBL" id="GLX67725.1"/>
    </source>
</evidence>
<evidence type="ECO:0000256" key="2">
    <source>
        <dbReference type="ARBA" id="ARBA00005336"/>
    </source>
</evidence>
<dbReference type="PANTHER" id="PTHR30480">
    <property type="entry name" value="BETA-HEXOSAMINIDASE-RELATED"/>
    <property type="match status" value="1"/>
</dbReference>
<keyword evidence="4" id="KW-0378">Hydrolase</keyword>
<dbReference type="PANTHER" id="PTHR30480:SF13">
    <property type="entry name" value="BETA-HEXOSAMINIDASE"/>
    <property type="match status" value="1"/>
</dbReference>
<accession>A0ABQ6GB44</accession>
<protein>
    <recommendedName>
        <fullName evidence="3">beta-N-acetylhexosaminidase</fullName>
        <ecNumber evidence="3">3.2.1.52</ecNumber>
    </recommendedName>
</protein>
<name>A0ABQ6GB44_9BACL</name>
<reference evidence="7 8" key="1">
    <citation type="submission" date="2023-03" db="EMBL/GenBank/DDBJ databases">
        <title>Draft genome sequence of the bacteria which degrade cell wall of Tricholomamatutake.</title>
        <authorList>
            <person name="Konishi Y."/>
            <person name="Fukuta Y."/>
            <person name="Shirasaka N."/>
        </authorList>
    </citation>
    <scope>NUCLEOTIDE SEQUENCE [LARGE SCALE GENOMIC DNA]</scope>
    <source>
        <strain evidence="8">mu1</strain>
    </source>
</reference>
<gene>
    <name evidence="7" type="ORF">MU1_20700</name>
</gene>
<dbReference type="SUPFAM" id="SSF51445">
    <property type="entry name" value="(Trans)glycosidases"/>
    <property type="match status" value="1"/>
</dbReference>
<keyword evidence="8" id="KW-1185">Reference proteome</keyword>
<evidence type="ECO:0000256" key="4">
    <source>
        <dbReference type="ARBA" id="ARBA00022801"/>
    </source>
</evidence>
<evidence type="ECO:0000259" key="6">
    <source>
        <dbReference type="Pfam" id="PF00933"/>
    </source>
</evidence>
<sequence>MRLEEKIAAMCVIGVPSLEAGQPFRERLSRYPYGGIGLFPHNIQSERQLRQLVEEVEALAAGEQLPVPYYLSIDEEAGSLSNFKSFYPFIPGNGAVGVGDDPEAAFLLGKLIGSQLYELGIPMNWGPVLDVNTNIDNPVIGIRSFGSDAEKTAAFGQAYIRGLHEAGAAATAKHFPGHGQVSGDSHYMLPECTLTAEELRQGPLVPFAAAIEAGVDAIMTAHLVFPNIEEAGGLPASLNPWFVTKLLREEMQFNGVICTDDVEMKAIRDHYEPEEIGVLAVQAGNDMVLMCHTADFQDRVVAGIVAAVQDGRIRMEQIDESYERIRQLRCKFSVYRSDAVPFPKEKWKEEAKRLARRTVHVLADPQQLLPLDPSRRYLLLLPEQVRLTVADTSASSGISLAPLLQSYGITVDTLPCSIDPESSEIGQILVQCDSYDCILQGTINAHLFHGQLRLAEQLAAVKPLLHLVLRNPYDAEYLPPTSGKVLLCSTSHYSLLAFAEAAVTRK</sequence>
<dbReference type="InterPro" id="IPR036881">
    <property type="entry name" value="Glyco_hydro_3_C_sf"/>
</dbReference>